<keyword evidence="2" id="KW-0732">Signal</keyword>
<dbReference type="SUPFAM" id="SSF57184">
    <property type="entry name" value="Growth factor receptor domain"/>
    <property type="match status" value="1"/>
</dbReference>
<feature type="transmembrane region" description="Helical" evidence="4">
    <location>
        <begin position="681"/>
        <end position="702"/>
    </location>
</feature>
<dbReference type="PANTHER" id="PTHR24369">
    <property type="entry name" value="ANTIGEN BSP, PUTATIVE-RELATED"/>
    <property type="match status" value="1"/>
</dbReference>
<dbReference type="Pfam" id="PF13855">
    <property type="entry name" value="LRR_8"/>
    <property type="match status" value="2"/>
</dbReference>
<feature type="transmembrane region" description="Helical" evidence="4">
    <location>
        <begin position="823"/>
        <end position="844"/>
    </location>
</feature>
<accession>A0A9Q1C9N6</accession>
<dbReference type="SMART" id="SM01411">
    <property type="entry name" value="Ephrin_rec_like"/>
    <property type="match status" value="1"/>
</dbReference>
<feature type="transmembrane region" description="Helical" evidence="4">
    <location>
        <begin position="644"/>
        <end position="661"/>
    </location>
</feature>
<dbReference type="SUPFAM" id="SSF52058">
    <property type="entry name" value="L domain-like"/>
    <property type="match status" value="1"/>
</dbReference>
<keyword evidence="4" id="KW-0812">Transmembrane</keyword>
<evidence type="ECO:0000313" key="5">
    <source>
        <dbReference type="EMBL" id="KAJ8040674.1"/>
    </source>
</evidence>
<sequence>MLQFDSLIFLFITHNFLKKSFRIPSKVTNLELSENNLEEVGLFLKNCSSLVALDISHNDLATIPERSFEHCRKLEHLSITYNPFKVIQNESFYGLESLTLVRISHCDELTIIEPTAFEYPCKSLETLLIYECKSLRHLPVGWIKGCKHISFLHTPFNHLTTFNENNMPKTDFITMVKLNGNFFGPRGLSGRTFDGIEAINQLQLDESRIEDVPVNLFDHVQLLGILNLGRNGLTKIPEKLFASKEFFLRELYLYRNKLTHIPRQIFKNLKRLESLYLFGNEITQLPEQMLLGTSVTSIYLFGNNISTISGSPFNTGSNDTFVELVHLEGNPLAKVSSNAFDGIARHGRITMVCDVLKIPWKEYPVDIWCVGNTYSATISVAQMGAWALNRCGFTCQNEDQSSNCTACALGTYGDGVQVGCKSCPRGGFYQDEVAQMSEEIGSIACKKCNDGTFVMDGGGTSPLSCEVCPEGTNKTKAAMFRACFCLQNYFRRDRFGPCERCPHEGLNCSFEIISIRQGYYWNWSYTDLDLYKEFVANILQFDNSYDPRTTTFTETLPYVHKCPQSNKCANDNGGIEGNCKIGYTGWMCSKCTEGYFPSFGFCHRCNLPSFLIEVVIFAVLLVSFCFYLWYMYRKERLKKSSRSIVDVTIARGKIILAFYQIMGEFWDSLDSVYWPKYFKSIAQLMTLLELNFASLLIKPSCFIRQLTLSPYEEFIIGVSFPVLLVVLVVVAFITLSVWGNSPRDPHKAFLRQIRIRRWKENLMTFLISLLFVTYTSTCNVIFALYKQTCETFPLDEGKEHNVTLLRSDYAIDCSTALHRKFEIAAYVATAYTFLFPGFLLLQLWRFSKTVGSSGNETANHGDEETECINNYPIWLRFLCENYKPRFWFWEIIELCRKVTQTFVVILCGWDSPVSIWLTVAIAAVFLTLHASYSPMKDRFEHRLQLTALWAIFLNMLVAAVPAQETENHSESNSQLMMGVLLTVLNFGVLAVMAGKALITVAAFLKVNTQKQVGSLDEDETYSLQPTVHSSYHSLDHQT</sequence>
<dbReference type="InterPro" id="IPR001611">
    <property type="entry name" value="Leu-rich_rpt"/>
</dbReference>
<dbReference type="Gene3D" id="3.80.10.10">
    <property type="entry name" value="Ribonuclease Inhibitor"/>
    <property type="match status" value="2"/>
</dbReference>
<feature type="transmembrane region" description="Helical" evidence="4">
    <location>
        <begin position="762"/>
        <end position="785"/>
    </location>
</feature>
<dbReference type="PROSITE" id="PS51450">
    <property type="entry name" value="LRR"/>
    <property type="match status" value="1"/>
</dbReference>
<dbReference type="InterPro" id="IPR050541">
    <property type="entry name" value="LRR_TM_domain-containing"/>
</dbReference>
<evidence type="ECO:0000256" key="4">
    <source>
        <dbReference type="SAM" id="Phobius"/>
    </source>
</evidence>
<evidence type="ECO:0000256" key="1">
    <source>
        <dbReference type="ARBA" id="ARBA00022614"/>
    </source>
</evidence>
<evidence type="ECO:0000313" key="6">
    <source>
        <dbReference type="Proteomes" id="UP001152320"/>
    </source>
</evidence>
<feature type="transmembrane region" description="Helical" evidence="4">
    <location>
        <begin position="714"/>
        <end position="738"/>
    </location>
</feature>
<proteinExistence type="predicted"/>
<dbReference type="InterPro" id="IPR009030">
    <property type="entry name" value="Growth_fac_rcpt_cys_sf"/>
</dbReference>
<keyword evidence="1" id="KW-0433">Leucine-rich repeat</keyword>
<dbReference type="SMART" id="SM00369">
    <property type="entry name" value="LRR_TYP"/>
    <property type="match status" value="6"/>
</dbReference>
<keyword evidence="4" id="KW-0472">Membrane</keyword>
<dbReference type="AlphaFoldDB" id="A0A9Q1C9N6"/>
<reference evidence="5" key="1">
    <citation type="submission" date="2021-10" db="EMBL/GenBank/DDBJ databases">
        <title>Tropical sea cucumber genome reveals ecological adaptation and Cuvierian tubules defense mechanism.</title>
        <authorList>
            <person name="Chen T."/>
        </authorList>
    </citation>
    <scope>NUCLEOTIDE SEQUENCE</scope>
    <source>
        <strain evidence="5">Nanhai2018</strain>
        <tissue evidence="5">Muscle</tissue>
    </source>
</reference>
<keyword evidence="6" id="KW-1185">Reference proteome</keyword>
<keyword evidence="3" id="KW-0677">Repeat</keyword>
<feature type="transmembrane region" description="Helical" evidence="4">
    <location>
        <begin position="913"/>
        <end position="931"/>
    </location>
</feature>
<protein>
    <submittedName>
        <fullName evidence="5">Leucine-rich repeat-containing protein 15</fullName>
    </submittedName>
</protein>
<gene>
    <name evidence="5" type="ORF">HOLleu_15036</name>
</gene>
<dbReference type="GO" id="GO:0005886">
    <property type="term" value="C:plasma membrane"/>
    <property type="evidence" value="ECO:0007669"/>
    <property type="project" value="TreeGrafter"/>
</dbReference>
<dbReference type="Proteomes" id="UP001152320">
    <property type="component" value="Chromosome 6"/>
</dbReference>
<dbReference type="InterPro" id="IPR032675">
    <property type="entry name" value="LRR_dom_sf"/>
</dbReference>
<feature type="transmembrane region" description="Helical" evidence="4">
    <location>
        <begin position="975"/>
        <end position="1004"/>
    </location>
</feature>
<dbReference type="InterPro" id="IPR003591">
    <property type="entry name" value="Leu-rich_rpt_typical-subtyp"/>
</dbReference>
<dbReference type="EMBL" id="JAIZAY010000006">
    <property type="protein sequence ID" value="KAJ8040674.1"/>
    <property type="molecule type" value="Genomic_DNA"/>
</dbReference>
<feature type="transmembrane region" description="Helical" evidence="4">
    <location>
        <begin position="943"/>
        <end position="963"/>
    </location>
</feature>
<evidence type="ECO:0000256" key="3">
    <source>
        <dbReference type="ARBA" id="ARBA00022737"/>
    </source>
</evidence>
<comment type="caution">
    <text evidence="5">The sequence shown here is derived from an EMBL/GenBank/DDBJ whole genome shotgun (WGS) entry which is preliminary data.</text>
</comment>
<dbReference type="OrthoDB" id="10027416at2759"/>
<name>A0A9Q1C9N6_HOLLE</name>
<keyword evidence="4" id="KW-1133">Transmembrane helix</keyword>
<evidence type="ECO:0000256" key="2">
    <source>
        <dbReference type="ARBA" id="ARBA00022729"/>
    </source>
</evidence>
<organism evidence="5 6">
    <name type="scientific">Holothuria leucospilota</name>
    <name type="common">Black long sea cucumber</name>
    <name type="synonym">Mertensiothuria leucospilota</name>
    <dbReference type="NCBI Taxonomy" id="206669"/>
    <lineage>
        <taxon>Eukaryota</taxon>
        <taxon>Metazoa</taxon>
        <taxon>Echinodermata</taxon>
        <taxon>Eleutherozoa</taxon>
        <taxon>Echinozoa</taxon>
        <taxon>Holothuroidea</taxon>
        <taxon>Aspidochirotacea</taxon>
        <taxon>Aspidochirotida</taxon>
        <taxon>Holothuriidae</taxon>
        <taxon>Holothuria</taxon>
    </lineage>
</organism>
<dbReference type="PANTHER" id="PTHR24369:SF210">
    <property type="entry name" value="CHAOPTIN-RELATED"/>
    <property type="match status" value="1"/>
</dbReference>
<feature type="transmembrane region" description="Helical" evidence="4">
    <location>
        <begin position="610"/>
        <end position="632"/>
    </location>
</feature>